<reference evidence="1 2" key="1">
    <citation type="submission" date="2024-04" db="EMBL/GenBank/DDBJ databases">
        <authorList>
            <person name="Fracassetti M."/>
        </authorList>
    </citation>
    <scope>NUCLEOTIDE SEQUENCE [LARGE SCALE GENOMIC DNA]</scope>
</reference>
<evidence type="ECO:0000313" key="1">
    <source>
        <dbReference type="EMBL" id="CAL1369333.1"/>
    </source>
</evidence>
<dbReference type="Proteomes" id="UP001497516">
    <property type="component" value="Chromosome 2"/>
</dbReference>
<proteinExistence type="predicted"/>
<protein>
    <submittedName>
        <fullName evidence="1">Uncharacterized protein</fullName>
    </submittedName>
</protein>
<sequence length="90" mass="10336">MGGRFYPTHSVTPTRFEVLVKETLKWKYGPGEDGKAKYSSFRITCWLHLLSSHPSNVWSLPLSKKYNLFLTCGKECNKGKENAMYSSKRS</sequence>
<evidence type="ECO:0000313" key="2">
    <source>
        <dbReference type="Proteomes" id="UP001497516"/>
    </source>
</evidence>
<dbReference type="AlphaFoldDB" id="A0AAV2D870"/>
<name>A0AAV2D870_9ROSI</name>
<gene>
    <name evidence="1" type="ORF">LTRI10_LOCUS11998</name>
</gene>
<organism evidence="1 2">
    <name type="scientific">Linum trigynum</name>
    <dbReference type="NCBI Taxonomy" id="586398"/>
    <lineage>
        <taxon>Eukaryota</taxon>
        <taxon>Viridiplantae</taxon>
        <taxon>Streptophyta</taxon>
        <taxon>Embryophyta</taxon>
        <taxon>Tracheophyta</taxon>
        <taxon>Spermatophyta</taxon>
        <taxon>Magnoliopsida</taxon>
        <taxon>eudicotyledons</taxon>
        <taxon>Gunneridae</taxon>
        <taxon>Pentapetalae</taxon>
        <taxon>rosids</taxon>
        <taxon>fabids</taxon>
        <taxon>Malpighiales</taxon>
        <taxon>Linaceae</taxon>
        <taxon>Linum</taxon>
    </lineage>
</organism>
<accession>A0AAV2D870</accession>
<dbReference type="EMBL" id="OZ034815">
    <property type="protein sequence ID" value="CAL1369333.1"/>
    <property type="molecule type" value="Genomic_DNA"/>
</dbReference>
<keyword evidence="2" id="KW-1185">Reference proteome</keyword>